<protein>
    <submittedName>
        <fullName evidence="3">Disease resistance protein (CC-NBS-LRR class) family protein</fullName>
    </submittedName>
</protein>
<dbReference type="PANTHER" id="PTHR36766">
    <property type="entry name" value="PLANT BROAD-SPECTRUM MILDEW RESISTANCE PROTEIN RPW8"/>
    <property type="match status" value="1"/>
</dbReference>
<feature type="region of interest" description="Disordered" evidence="2">
    <location>
        <begin position="1"/>
        <end position="20"/>
    </location>
</feature>
<proteinExistence type="predicted"/>
<accession>A0A392M1Y2</accession>
<dbReference type="PANTHER" id="PTHR36766:SF40">
    <property type="entry name" value="DISEASE RESISTANCE PROTEIN RGA3"/>
    <property type="match status" value="1"/>
</dbReference>
<comment type="caution">
    <text evidence="3">The sequence shown here is derived from an EMBL/GenBank/DDBJ whole genome shotgun (WGS) entry which is preliminary data.</text>
</comment>
<dbReference type="SUPFAM" id="SSF52047">
    <property type="entry name" value="RNI-like"/>
    <property type="match status" value="1"/>
</dbReference>
<dbReference type="InterPro" id="IPR032675">
    <property type="entry name" value="LRR_dom_sf"/>
</dbReference>
<evidence type="ECO:0000256" key="1">
    <source>
        <dbReference type="ARBA" id="ARBA00022821"/>
    </source>
</evidence>
<dbReference type="EMBL" id="LXQA010001780">
    <property type="protein sequence ID" value="MCH81023.1"/>
    <property type="molecule type" value="Genomic_DNA"/>
</dbReference>
<evidence type="ECO:0000256" key="2">
    <source>
        <dbReference type="SAM" id="MobiDB-lite"/>
    </source>
</evidence>
<keyword evidence="1" id="KW-0611">Plant defense</keyword>
<name>A0A392M1Y2_9FABA</name>
<dbReference type="GO" id="GO:0006952">
    <property type="term" value="P:defense response"/>
    <property type="evidence" value="ECO:0007669"/>
    <property type="project" value="UniProtKB-KW"/>
</dbReference>
<evidence type="ECO:0000313" key="3">
    <source>
        <dbReference type="EMBL" id="MCH81023.1"/>
    </source>
</evidence>
<evidence type="ECO:0000313" key="4">
    <source>
        <dbReference type="Proteomes" id="UP000265520"/>
    </source>
</evidence>
<sequence length="233" mass="26528">MRGWRRMSGDVNDDDDNSSESYHLSFPRLSELVISQCSRVGSNHSIEFPPLSMLKYVQIGGYDLNVEKLPKDWVRNLTSLKKLVFYKLPDRKFQETGIWFKNGRNYLPFLENINFLECGDLESLPEWICNFSSLHSIFIQGCEDLASLPEGMTRLAKLQTLQIVGCPLLIEESDAIYEKLANVVGNVAAIQLIWISQKVRPKVIAGVSLIAVGFGMIERMNGAWIFEMFVIED</sequence>
<reference evidence="3 4" key="1">
    <citation type="journal article" date="2018" name="Front. Plant Sci.">
        <title>Red Clover (Trifolium pratense) and Zigzag Clover (T. medium) - A Picture of Genomic Similarities and Differences.</title>
        <authorList>
            <person name="Dluhosova J."/>
            <person name="Istvanek J."/>
            <person name="Nedelnik J."/>
            <person name="Repkova J."/>
        </authorList>
    </citation>
    <scope>NUCLEOTIDE SEQUENCE [LARGE SCALE GENOMIC DNA]</scope>
    <source>
        <strain evidence="4">cv. 10/8</strain>
        <tissue evidence="3">Leaf</tissue>
    </source>
</reference>
<dbReference type="AlphaFoldDB" id="A0A392M1Y2"/>
<dbReference type="Gene3D" id="3.80.10.10">
    <property type="entry name" value="Ribonuclease Inhibitor"/>
    <property type="match status" value="1"/>
</dbReference>
<dbReference type="Proteomes" id="UP000265520">
    <property type="component" value="Unassembled WGS sequence"/>
</dbReference>
<organism evidence="3 4">
    <name type="scientific">Trifolium medium</name>
    <dbReference type="NCBI Taxonomy" id="97028"/>
    <lineage>
        <taxon>Eukaryota</taxon>
        <taxon>Viridiplantae</taxon>
        <taxon>Streptophyta</taxon>
        <taxon>Embryophyta</taxon>
        <taxon>Tracheophyta</taxon>
        <taxon>Spermatophyta</taxon>
        <taxon>Magnoliopsida</taxon>
        <taxon>eudicotyledons</taxon>
        <taxon>Gunneridae</taxon>
        <taxon>Pentapetalae</taxon>
        <taxon>rosids</taxon>
        <taxon>fabids</taxon>
        <taxon>Fabales</taxon>
        <taxon>Fabaceae</taxon>
        <taxon>Papilionoideae</taxon>
        <taxon>50 kb inversion clade</taxon>
        <taxon>NPAAA clade</taxon>
        <taxon>Hologalegina</taxon>
        <taxon>IRL clade</taxon>
        <taxon>Trifolieae</taxon>
        <taxon>Trifolium</taxon>
    </lineage>
</organism>
<keyword evidence="4" id="KW-1185">Reference proteome</keyword>
<gene>
    <name evidence="3" type="ORF">A2U01_0001801</name>
</gene>